<evidence type="ECO:0000259" key="1">
    <source>
        <dbReference type="Pfam" id="PF03372"/>
    </source>
</evidence>
<keyword evidence="2" id="KW-1185">Reference proteome</keyword>
<evidence type="ECO:0000313" key="2">
    <source>
        <dbReference type="Proteomes" id="UP000813463"/>
    </source>
</evidence>
<organism evidence="2 3">
    <name type="scientific">Spinacia oleracea</name>
    <name type="common">Spinach</name>
    <dbReference type="NCBI Taxonomy" id="3562"/>
    <lineage>
        <taxon>Eukaryota</taxon>
        <taxon>Viridiplantae</taxon>
        <taxon>Streptophyta</taxon>
        <taxon>Embryophyta</taxon>
        <taxon>Tracheophyta</taxon>
        <taxon>Spermatophyta</taxon>
        <taxon>Magnoliopsida</taxon>
        <taxon>eudicotyledons</taxon>
        <taxon>Gunneridae</taxon>
        <taxon>Pentapetalae</taxon>
        <taxon>Caryophyllales</taxon>
        <taxon>Chenopodiaceae</taxon>
        <taxon>Chenopodioideae</taxon>
        <taxon>Anserineae</taxon>
        <taxon>Spinacia</taxon>
    </lineage>
</organism>
<protein>
    <recommendedName>
        <fullName evidence="1">Endonuclease/exonuclease/phosphatase domain-containing protein</fullName>
    </recommendedName>
</protein>
<feature type="domain" description="Endonuclease/exonuclease/phosphatase" evidence="1">
    <location>
        <begin position="13"/>
        <end position="135"/>
    </location>
</feature>
<dbReference type="InterPro" id="IPR036691">
    <property type="entry name" value="Endo/exonu/phosph_ase_sf"/>
</dbReference>
<dbReference type="InterPro" id="IPR005135">
    <property type="entry name" value="Endo/exonuclease/phosphatase"/>
</dbReference>
<evidence type="ECO:0000313" key="3">
    <source>
        <dbReference type="RefSeq" id="XP_056698661.1"/>
    </source>
</evidence>
<dbReference type="PANTHER" id="PTHR33710">
    <property type="entry name" value="BNAC02G09200D PROTEIN"/>
    <property type="match status" value="1"/>
</dbReference>
<dbReference type="RefSeq" id="XP_056698661.1">
    <property type="nucleotide sequence ID" value="XM_056842683.1"/>
</dbReference>
<dbReference type="Pfam" id="PF03372">
    <property type="entry name" value="Exo_endo_phos"/>
    <property type="match status" value="1"/>
</dbReference>
<dbReference type="PANTHER" id="PTHR33710:SF64">
    <property type="entry name" value="ENDONUCLEASE_EXONUCLEASE_PHOSPHATASE DOMAIN-CONTAINING PROTEIN"/>
    <property type="match status" value="1"/>
</dbReference>
<proteinExistence type="predicted"/>
<sequence length="238" mass="27732">MDIKRVGDTPWYFTAVYASPDPMKRRELWDELKEFASTHNKPWLIAGDFNDTRFPSERNKSCNETNRRSARFNAWIDDMQLIEVEFSGAAHTWSRGVTPKTRQRGRLDRALCNGEWGVRFETAKVKHLPSIQSDHCPLLISPNGFAPLQAINKPFRVQAMWLKHEKFSEFIIEKWDRDSQLVPALTKLSGDLQDWNKEIFGNIFWQKKSIIARIDGIQKILSSNPDRGFLKLEAKLRK</sequence>
<dbReference type="SUPFAM" id="SSF56219">
    <property type="entry name" value="DNase I-like"/>
    <property type="match status" value="1"/>
</dbReference>
<name>A0ABM3RSR1_SPIOL</name>
<reference evidence="3" key="2">
    <citation type="submission" date="2025-08" db="UniProtKB">
        <authorList>
            <consortium name="RefSeq"/>
        </authorList>
    </citation>
    <scope>IDENTIFICATION</scope>
    <source>
        <tissue evidence="3">Leaf</tissue>
    </source>
</reference>
<dbReference type="Proteomes" id="UP000813463">
    <property type="component" value="Chromosome 4"/>
</dbReference>
<gene>
    <name evidence="3" type="primary">LOC130472190</name>
</gene>
<reference evidence="2" key="1">
    <citation type="journal article" date="2021" name="Nat. Commun.">
        <title>Genomic analyses provide insights into spinach domestication and the genetic basis of agronomic traits.</title>
        <authorList>
            <person name="Cai X."/>
            <person name="Sun X."/>
            <person name="Xu C."/>
            <person name="Sun H."/>
            <person name="Wang X."/>
            <person name="Ge C."/>
            <person name="Zhang Z."/>
            <person name="Wang Q."/>
            <person name="Fei Z."/>
            <person name="Jiao C."/>
            <person name="Wang Q."/>
        </authorList>
    </citation>
    <scope>NUCLEOTIDE SEQUENCE [LARGE SCALE GENOMIC DNA]</scope>
    <source>
        <strain evidence="2">cv. Varoflay</strain>
    </source>
</reference>
<accession>A0ABM3RSR1</accession>
<dbReference type="GeneID" id="130472190"/>
<dbReference type="Gene3D" id="3.60.10.10">
    <property type="entry name" value="Endonuclease/exonuclease/phosphatase"/>
    <property type="match status" value="1"/>
</dbReference>